<comment type="caution">
    <text evidence="2">The sequence shown here is derived from an EMBL/GenBank/DDBJ whole genome shotgun (WGS) entry which is preliminary data.</text>
</comment>
<name>X1HZC2_9ZZZZ</name>
<accession>X1HZC2</accession>
<protein>
    <submittedName>
        <fullName evidence="2">Uncharacterized protein</fullName>
    </submittedName>
</protein>
<reference evidence="2" key="1">
    <citation type="journal article" date="2014" name="Front. Microbiol.">
        <title>High frequency of phylogenetically diverse reductive dehalogenase-homologous genes in deep subseafloor sedimentary metagenomes.</title>
        <authorList>
            <person name="Kawai M."/>
            <person name="Futagami T."/>
            <person name="Toyoda A."/>
            <person name="Takaki Y."/>
            <person name="Nishi S."/>
            <person name="Hori S."/>
            <person name="Arai W."/>
            <person name="Tsubouchi T."/>
            <person name="Morono Y."/>
            <person name="Uchiyama I."/>
            <person name="Ito T."/>
            <person name="Fujiyama A."/>
            <person name="Inagaki F."/>
            <person name="Takami H."/>
        </authorList>
    </citation>
    <scope>NUCLEOTIDE SEQUENCE</scope>
    <source>
        <strain evidence="2">Expedition CK06-06</strain>
    </source>
</reference>
<gene>
    <name evidence="2" type="ORF">S03H2_53787</name>
</gene>
<feature type="non-terminal residue" evidence="2">
    <location>
        <position position="58"/>
    </location>
</feature>
<dbReference type="AlphaFoldDB" id="X1HZC2"/>
<evidence type="ECO:0000256" key="1">
    <source>
        <dbReference type="SAM" id="MobiDB-lite"/>
    </source>
</evidence>
<evidence type="ECO:0000313" key="2">
    <source>
        <dbReference type="EMBL" id="GAH62420.1"/>
    </source>
</evidence>
<feature type="region of interest" description="Disordered" evidence="1">
    <location>
        <begin position="31"/>
        <end position="58"/>
    </location>
</feature>
<dbReference type="EMBL" id="BARU01034248">
    <property type="protein sequence ID" value="GAH62420.1"/>
    <property type="molecule type" value="Genomic_DNA"/>
</dbReference>
<organism evidence="2">
    <name type="scientific">marine sediment metagenome</name>
    <dbReference type="NCBI Taxonomy" id="412755"/>
    <lineage>
        <taxon>unclassified sequences</taxon>
        <taxon>metagenomes</taxon>
        <taxon>ecological metagenomes</taxon>
    </lineage>
</organism>
<proteinExistence type="predicted"/>
<sequence>MGFESGDAGAIVRLFLALAMAIKLATPALAQQPGETVEQGGSYAEPWFTDPTDITRNT</sequence>